<reference evidence="6 7" key="1">
    <citation type="submission" date="2016-10" db="EMBL/GenBank/DDBJ databases">
        <authorList>
            <person name="de Groot N.N."/>
        </authorList>
    </citation>
    <scope>NUCLEOTIDE SEQUENCE [LARGE SCALE GENOMIC DNA]</scope>
    <source>
        <strain evidence="6 7">CGMCC 4.5598</strain>
    </source>
</reference>
<evidence type="ECO:0000256" key="2">
    <source>
        <dbReference type="ARBA" id="ARBA00023125"/>
    </source>
</evidence>
<evidence type="ECO:0000256" key="4">
    <source>
        <dbReference type="PROSITE-ProRule" id="PRU00335"/>
    </source>
</evidence>
<protein>
    <submittedName>
        <fullName evidence="6">Transcriptional regulator, TetR family</fullName>
    </submittedName>
</protein>
<evidence type="ECO:0000259" key="5">
    <source>
        <dbReference type="PROSITE" id="PS50977"/>
    </source>
</evidence>
<dbReference type="OrthoDB" id="9816320at2"/>
<dbReference type="AlphaFoldDB" id="A0A1I0CF36"/>
<dbReference type="EMBL" id="FOHX01000002">
    <property type="protein sequence ID" value="SET18181.1"/>
    <property type="molecule type" value="Genomic_DNA"/>
</dbReference>
<evidence type="ECO:0000256" key="1">
    <source>
        <dbReference type="ARBA" id="ARBA00023015"/>
    </source>
</evidence>
<sequence>MSAQVRESDALLRRAPVQQRSVERLDRIVDACAALLDEVGYEGLTTRAVARRAGVPIGSVYRFFHDKRDLVAALGERNMEEYSARLAGRLAGARRDWVAIVDLVVNEYVAMRRGVAGFATVDFGSSEALSGRLAALLAEHLGAPVGEDFRLALRIAVETCDAILRYAFRDDPAGDARVIAEAKELTQAYLARFSLE</sequence>
<dbReference type="SUPFAM" id="SSF46689">
    <property type="entry name" value="Homeodomain-like"/>
    <property type="match status" value="1"/>
</dbReference>
<dbReference type="InterPro" id="IPR041669">
    <property type="entry name" value="TetR_C_15"/>
</dbReference>
<keyword evidence="1" id="KW-0805">Transcription regulation</keyword>
<evidence type="ECO:0000313" key="7">
    <source>
        <dbReference type="Proteomes" id="UP000199361"/>
    </source>
</evidence>
<evidence type="ECO:0000256" key="3">
    <source>
        <dbReference type="ARBA" id="ARBA00023163"/>
    </source>
</evidence>
<keyword evidence="3" id="KW-0804">Transcription</keyword>
<dbReference type="InterPro" id="IPR001647">
    <property type="entry name" value="HTH_TetR"/>
</dbReference>
<dbReference type="PROSITE" id="PS50977">
    <property type="entry name" value="HTH_TETR_2"/>
    <property type="match status" value="1"/>
</dbReference>
<dbReference type="PANTHER" id="PTHR30055:SF151">
    <property type="entry name" value="TRANSCRIPTIONAL REGULATORY PROTEIN"/>
    <property type="match status" value="1"/>
</dbReference>
<dbReference type="Pfam" id="PF17918">
    <property type="entry name" value="TetR_C_15"/>
    <property type="match status" value="1"/>
</dbReference>
<keyword evidence="7" id="KW-1185">Reference proteome</keyword>
<proteinExistence type="predicted"/>
<dbReference type="Pfam" id="PF00440">
    <property type="entry name" value="TetR_N"/>
    <property type="match status" value="1"/>
</dbReference>
<feature type="DNA-binding region" description="H-T-H motif" evidence="4">
    <location>
        <begin position="45"/>
        <end position="64"/>
    </location>
</feature>
<dbReference type="STRING" id="568860.SAMN05421811_102294"/>
<gene>
    <name evidence="6" type="ORF">SAMN05421811_102294</name>
</gene>
<keyword evidence="2 4" id="KW-0238">DNA-binding</keyword>
<dbReference type="InterPro" id="IPR009057">
    <property type="entry name" value="Homeodomain-like_sf"/>
</dbReference>
<dbReference type="PANTHER" id="PTHR30055">
    <property type="entry name" value="HTH-TYPE TRANSCRIPTIONAL REGULATOR RUTR"/>
    <property type="match status" value="1"/>
</dbReference>
<dbReference type="InterPro" id="IPR050109">
    <property type="entry name" value="HTH-type_TetR-like_transc_reg"/>
</dbReference>
<dbReference type="GO" id="GO:0000976">
    <property type="term" value="F:transcription cis-regulatory region binding"/>
    <property type="evidence" value="ECO:0007669"/>
    <property type="project" value="TreeGrafter"/>
</dbReference>
<dbReference type="Gene3D" id="1.10.357.10">
    <property type="entry name" value="Tetracycline Repressor, domain 2"/>
    <property type="match status" value="1"/>
</dbReference>
<name>A0A1I0CF36_9ACTN</name>
<organism evidence="6 7">
    <name type="scientific">Nonomuraea wenchangensis</name>
    <dbReference type="NCBI Taxonomy" id="568860"/>
    <lineage>
        <taxon>Bacteria</taxon>
        <taxon>Bacillati</taxon>
        <taxon>Actinomycetota</taxon>
        <taxon>Actinomycetes</taxon>
        <taxon>Streptosporangiales</taxon>
        <taxon>Streptosporangiaceae</taxon>
        <taxon>Nonomuraea</taxon>
    </lineage>
</organism>
<dbReference type="GO" id="GO:0003700">
    <property type="term" value="F:DNA-binding transcription factor activity"/>
    <property type="evidence" value="ECO:0007669"/>
    <property type="project" value="TreeGrafter"/>
</dbReference>
<dbReference type="Proteomes" id="UP000199361">
    <property type="component" value="Unassembled WGS sequence"/>
</dbReference>
<feature type="domain" description="HTH tetR-type" evidence="5">
    <location>
        <begin position="22"/>
        <end position="82"/>
    </location>
</feature>
<evidence type="ECO:0000313" key="6">
    <source>
        <dbReference type="EMBL" id="SET18181.1"/>
    </source>
</evidence>
<dbReference type="PRINTS" id="PR00455">
    <property type="entry name" value="HTHTETR"/>
</dbReference>
<accession>A0A1I0CF36</accession>
<dbReference type="RefSeq" id="WP_091077833.1">
    <property type="nucleotide sequence ID" value="NZ_FOHX01000002.1"/>
</dbReference>